<gene>
    <name evidence="2" type="ORF">Q605_AUC00176G0002</name>
</gene>
<protein>
    <submittedName>
        <fullName evidence="2">Uncharacterized protein</fullName>
    </submittedName>
</protein>
<dbReference type="AlphaFoldDB" id="W1VS57"/>
<evidence type="ECO:0000313" key="3">
    <source>
        <dbReference type="Proteomes" id="UP000018852"/>
    </source>
</evidence>
<proteinExistence type="predicted"/>
<name>W1VS57_9ACTO</name>
<evidence type="ECO:0000256" key="1">
    <source>
        <dbReference type="SAM" id="MobiDB-lite"/>
    </source>
</evidence>
<comment type="caution">
    <text evidence="2">The sequence shown here is derived from an EMBL/GenBank/DDBJ whole genome shotgun (WGS) entry which is preliminary data.</text>
</comment>
<feature type="region of interest" description="Disordered" evidence="1">
    <location>
        <begin position="94"/>
        <end position="119"/>
    </location>
</feature>
<evidence type="ECO:0000313" key="2">
    <source>
        <dbReference type="EMBL" id="ETJ06959.1"/>
    </source>
</evidence>
<reference evidence="2 3" key="1">
    <citation type="submission" date="2013-12" db="EMBL/GenBank/DDBJ databases">
        <title>A Varibaculum cambriense genome reconstructed from a premature infant gut community with otherwise low bacterial novelty that shifts toward anaerobic metabolism during the third week of life.</title>
        <authorList>
            <person name="Brown C.T."/>
            <person name="Sharon I."/>
            <person name="Thomas B.C."/>
            <person name="Castelle C.J."/>
            <person name="Morowitz M.J."/>
            <person name="Banfield J.F."/>
        </authorList>
    </citation>
    <scope>NUCLEOTIDE SEQUENCE [LARGE SCALE GENOMIC DNA]</scope>
    <source>
        <strain evidence="3">DORA_12</strain>
    </source>
</reference>
<dbReference type="EMBL" id="AZLV01000176">
    <property type="protein sequence ID" value="ETJ06959.1"/>
    <property type="molecule type" value="Genomic_DNA"/>
</dbReference>
<feature type="compositionally biased region" description="Polar residues" evidence="1">
    <location>
        <begin position="96"/>
        <end position="109"/>
    </location>
</feature>
<sequence length="155" mass="16338">MWASLTLTQSRFIISSMRTNPLRYRLDEAVSSESRGALAKARAQIVNIAGETGISRNSLSRKINGISAFTVGELGAFARSIGLTATELVARAEQAEATSAVGTPPTTHETALAGGDQPLEGRSRAELEAHVEACDVCTSAEDALEHAREQVGEVA</sequence>
<dbReference type="Proteomes" id="UP000018852">
    <property type="component" value="Unassembled WGS sequence"/>
</dbReference>
<accession>W1VS57</accession>
<organism evidence="2 3">
    <name type="scientific">Actinomyces urogenitalis DORA_12</name>
    <dbReference type="NCBI Taxonomy" id="1403939"/>
    <lineage>
        <taxon>Bacteria</taxon>
        <taxon>Bacillati</taxon>
        <taxon>Actinomycetota</taxon>
        <taxon>Actinomycetes</taxon>
        <taxon>Actinomycetales</taxon>
        <taxon>Actinomycetaceae</taxon>
        <taxon>Actinomyces</taxon>
    </lineage>
</organism>